<keyword evidence="4 6" id="KW-1133">Transmembrane helix</keyword>
<keyword evidence="3 6" id="KW-0812">Transmembrane</keyword>
<evidence type="ECO:0000256" key="4">
    <source>
        <dbReference type="ARBA" id="ARBA00022989"/>
    </source>
</evidence>
<dbReference type="RefSeq" id="WP_109939208.1">
    <property type="nucleotide sequence ID" value="NZ_CP176366.1"/>
</dbReference>
<evidence type="ECO:0008006" key="9">
    <source>
        <dbReference type="Google" id="ProtNLM"/>
    </source>
</evidence>
<dbReference type="PANTHER" id="PTHR30178:SF3">
    <property type="entry name" value="SUCCINATE-ACETATE_PROTON SYMPORTER SATP"/>
    <property type="match status" value="1"/>
</dbReference>
<comment type="caution">
    <text evidence="7">The sequence shown here is derived from an EMBL/GenBank/DDBJ whole genome shotgun (WGS) entry which is preliminary data.</text>
</comment>
<sequence length="196" mass="21129">MEHIDEKSRNNLFLVDDTANPAPLGLCAFGMTTILLSLHNAGLTAAGSPIFSMAMFYGGIAQIIAGIFEWKKNNTFGMVTFGSFGFFWISFAFIGFLPKLGLTAPPTNLELAAFLSVWGLFAMGLFVCTFKMHRVLQVTLFTVVLLVVFLVVGEITEIGLFSNLGGVTGIVAGLLALYIGMGQVINEVFGKKVFPV</sequence>
<dbReference type="PANTHER" id="PTHR30178">
    <property type="entry name" value="INNER MEMBRANE PROTEIN YAAH"/>
    <property type="match status" value="1"/>
</dbReference>
<feature type="transmembrane region" description="Helical" evidence="6">
    <location>
        <begin position="135"/>
        <end position="152"/>
    </location>
</feature>
<keyword evidence="8" id="KW-1185">Reference proteome</keyword>
<evidence type="ECO:0000256" key="3">
    <source>
        <dbReference type="ARBA" id="ARBA00022692"/>
    </source>
</evidence>
<name>A0A2V2N7S9_9EURY</name>
<dbReference type="GeneID" id="97609155"/>
<dbReference type="OrthoDB" id="53209at2157"/>
<dbReference type="NCBIfam" id="NF038013">
    <property type="entry name" value="AceTr_1"/>
    <property type="match status" value="1"/>
</dbReference>
<dbReference type="Proteomes" id="UP000245934">
    <property type="component" value="Unassembled WGS sequence"/>
</dbReference>
<proteinExistence type="inferred from homology"/>
<evidence type="ECO:0000256" key="2">
    <source>
        <dbReference type="ARBA" id="ARBA00005587"/>
    </source>
</evidence>
<dbReference type="GO" id="GO:0071422">
    <property type="term" value="P:succinate transmembrane transport"/>
    <property type="evidence" value="ECO:0007669"/>
    <property type="project" value="TreeGrafter"/>
</dbReference>
<comment type="subcellular location">
    <subcellularLocation>
        <location evidence="1">Membrane</location>
        <topology evidence="1">Multi-pass membrane protein</topology>
    </subcellularLocation>
</comment>
<evidence type="ECO:0000313" key="7">
    <source>
        <dbReference type="EMBL" id="PWR76072.1"/>
    </source>
</evidence>
<dbReference type="GO" id="GO:0015360">
    <property type="term" value="F:acetate:proton symporter activity"/>
    <property type="evidence" value="ECO:0007669"/>
    <property type="project" value="TreeGrafter"/>
</dbReference>
<feature type="transmembrane region" description="Helical" evidence="6">
    <location>
        <begin position="158"/>
        <end position="181"/>
    </location>
</feature>
<evidence type="ECO:0000256" key="1">
    <source>
        <dbReference type="ARBA" id="ARBA00004141"/>
    </source>
</evidence>
<gene>
    <name evidence="7" type="ORF">DLD82_00820</name>
</gene>
<protein>
    <recommendedName>
        <fullName evidence="9">Acetate uptake transporter</fullName>
    </recommendedName>
</protein>
<feature type="transmembrane region" description="Helical" evidence="6">
    <location>
        <begin position="50"/>
        <end position="68"/>
    </location>
</feature>
<reference evidence="7 8" key="1">
    <citation type="submission" date="2018-05" db="EMBL/GenBank/DDBJ databases">
        <title>Draft genome of Methanospirillum stamsii Pt1.</title>
        <authorList>
            <person name="Dueholm M.S."/>
            <person name="Nielsen P.H."/>
            <person name="Bakmann L.F."/>
            <person name="Otzen D.E."/>
        </authorList>
    </citation>
    <scope>NUCLEOTIDE SEQUENCE [LARGE SCALE GENOMIC DNA]</scope>
    <source>
        <strain evidence="7 8">Pt1</strain>
    </source>
</reference>
<evidence type="ECO:0000313" key="8">
    <source>
        <dbReference type="Proteomes" id="UP000245934"/>
    </source>
</evidence>
<accession>A0A2V2N7S9</accession>
<evidence type="ECO:0000256" key="6">
    <source>
        <dbReference type="SAM" id="Phobius"/>
    </source>
</evidence>
<feature type="transmembrane region" description="Helical" evidence="6">
    <location>
        <begin position="75"/>
        <end position="97"/>
    </location>
</feature>
<dbReference type="GO" id="GO:0005886">
    <property type="term" value="C:plasma membrane"/>
    <property type="evidence" value="ECO:0007669"/>
    <property type="project" value="TreeGrafter"/>
</dbReference>
<dbReference type="EMBL" id="QGMZ01000004">
    <property type="protein sequence ID" value="PWR76072.1"/>
    <property type="molecule type" value="Genomic_DNA"/>
</dbReference>
<comment type="similarity">
    <text evidence="2">Belongs to the acetate uptake transporter (AceTr) (TC 2.A.96) family.</text>
</comment>
<dbReference type="PROSITE" id="PS01114">
    <property type="entry name" value="GPR1_FUN34_YAAH"/>
    <property type="match status" value="1"/>
</dbReference>
<organism evidence="7 8">
    <name type="scientific">Methanospirillum stamsii</name>
    <dbReference type="NCBI Taxonomy" id="1277351"/>
    <lineage>
        <taxon>Archaea</taxon>
        <taxon>Methanobacteriati</taxon>
        <taxon>Methanobacteriota</taxon>
        <taxon>Stenosarchaea group</taxon>
        <taxon>Methanomicrobia</taxon>
        <taxon>Methanomicrobiales</taxon>
        <taxon>Methanospirillaceae</taxon>
        <taxon>Methanospirillum</taxon>
    </lineage>
</organism>
<feature type="transmembrane region" description="Helical" evidence="6">
    <location>
        <begin position="21"/>
        <end position="38"/>
    </location>
</feature>
<dbReference type="Pfam" id="PF01184">
    <property type="entry name" value="Gpr1_Fun34_YaaH"/>
    <property type="match status" value="1"/>
</dbReference>
<dbReference type="InterPro" id="IPR047622">
    <property type="entry name" value="GPR1_FUN34_YAAH"/>
</dbReference>
<dbReference type="AlphaFoldDB" id="A0A2V2N7S9"/>
<keyword evidence="5 6" id="KW-0472">Membrane</keyword>
<dbReference type="InterPro" id="IPR000791">
    <property type="entry name" value="Gpr1/Fun34/SatP-like"/>
</dbReference>
<dbReference type="InterPro" id="IPR047623">
    <property type="entry name" value="SatP"/>
</dbReference>
<feature type="transmembrane region" description="Helical" evidence="6">
    <location>
        <begin position="109"/>
        <end position="128"/>
    </location>
</feature>
<evidence type="ECO:0000256" key="5">
    <source>
        <dbReference type="ARBA" id="ARBA00023136"/>
    </source>
</evidence>